<dbReference type="PANTHER" id="PTHR15108">
    <property type="entry name" value="N-ACYLGLUCOSAMINE-2-EPIMERASE"/>
    <property type="match status" value="1"/>
</dbReference>
<evidence type="ECO:0000313" key="4">
    <source>
        <dbReference type="Proteomes" id="UP000009286"/>
    </source>
</evidence>
<dbReference type="GO" id="GO:0016853">
    <property type="term" value="F:isomerase activity"/>
    <property type="evidence" value="ECO:0007669"/>
    <property type="project" value="UniProtKB-KW"/>
</dbReference>
<reference evidence="3 4" key="1">
    <citation type="journal article" date="2011" name="BMC Genomics">
        <title>Genomic insights into an obligate epibiotic bacterial predator: Micavibrio aeruginosavorus ARL-13.</title>
        <authorList>
            <person name="Wang Z."/>
            <person name="Kadouri D."/>
            <person name="Wu M."/>
        </authorList>
    </citation>
    <scope>NUCLEOTIDE SEQUENCE [LARGE SCALE GENOMIC DNA]</scope>
    <source>
        <strain evidence="3 4">ARL-13</strain>
    </source>
</reference>
<dbReference type="InterPro" id="IPR010819">
    <property type="entry name" value="AGE/CE"/>
</dbReference>
<dbReference type="RefSeq" id="WP_014102364.1">
    <property type="nucleotide sequence ID" value="NC_016026.1"/>
</dbReference>
<keyword evidence="4" id="KW-1185">Reference proteome</keyword>
<keyword evidence="2" id="KW-0413">Isomerase</keyword>
<dbReference type="EMBL" id="CP002382">
    <property type="protein sequence ID" value="AEP09141.1"/>
    <property type="molecule type" value="Genomic_DNA"/>
</dbReference>
<accession>G2KR94</accession>
<evidence type="ECO:0000313" key="3">
    <source>
        <dbReference type="EMBL" id="AEP09141.1"/>
    </source>
</evidence>
<protein>
    <submittedName>
        <fullName evidence="3">N-acylglucosamine 2-epimerase family protein</fullName>
    </submittedName>
</protein>
<dbReference type="HOGENOM" id="CLU_046651_1_0_5"/>
<dbReference type="STRING" id="856793.MICA_807"/>
<dbReference type="SUPFAM" id="SSF48208">
    <property type="entry name" value="Six-hairpin glycosidases"/>
    <property type="match status" value="1"/>
</dbReference>
<comment type="similarity">
    <text evidence="1">Belongs to the N-acylglucosamine 2-epimerase family.</text>
</comment>
<evidence type="ECO:0000256" key="1">
    <source>
        <dbReference type="ARBA" id="ARBA00008558"/>
    </source>
</evidence>
<dbReference type="Gene3D" id="1.50.10.10">
    <property type="match status" value="1"/>
</dbReference>
<proteinExistence type="inferred from homology"/>
<dbReference type="GO" id="GO:0005975">
    <property type="term" value="P:carbohydrate metabolic process"/>
    <property type="evidence" value="ECO:0007669"/>
    <property type="project" value="InterPro"/>
</dbReference>
<sequence>MNYSTHTTVDFLAQTLLQRWVPKWYGAFCDPNNGGFYERLGDQFVPRTGQPRRLLTHCRQMAMYAHASAHTRGAFKPDLKKHFDYMLKTFYVPETGGWRFSVDDDGRPVDGTYDLYALSFVIFSMAHYYAATHDERAHTHALDLLKFIETHFVLPGLPGYAEAIDEHLKPIQRQRRQNPHMHLLEACLFAEDTWGDRGFAVMADRLVDLFHHYFYIRDFGQLCEFFTDTLKPDPQDGNKVEPGHYCEWVWLLKKHAYLRGYDSMHDDLCAELLSWANAHGWDYVHGGIYDVLSPDGEVLTDSKRLWPFTEALKANALMLDVVPEIDKTPLKNRMAKMVSVFREHYMSERGFWVEWLHRDLTPAVDYMPGTTPYHVYFGIMETYAVMHARGRSVSWRAGILLGLYTIRRQLSGVVRGVKAKIKAG</sequence>
<dbReference type="Pfam" id="PF07221">
    <property type="entry name" value="GlcNAc_2-epim"/>
    <property type="match status" value="1"/>
</dbReference>
<dbReference type="InterPro" id="IPR008928">
    <property type="entry name" value="6-hairpin_glycosidase_sf"/>
</dbReference>
<gene>
    <name evidence="3" type="ordered locus">MICA_807</name>
</gene>
<dbReference type="KEGG" id="mai:MICA_807"/>
<dbReference type="InterPro" id="IPR012341">
    <property type="entry name" value="6hp_glycosidase-like_sf"/>
</dbReference>
<organism evidence="3 4">
    <name type="scientific">Micavibrio aeruginosavorus (strain ARL-13)</name>
    <dbReference type="NCBI Taxonomy" id="856793"/>
    <lineage>
        <taxon>Bacteria</taxon>
        <taxon>Pseudomonadati</taxon>
        <taxon>Bdellovibrionota</taxon>
        <taxon>Bdellovibrionia</taxon>
        <taxon>Bdellovibrionales</taxon>
        <taxon>Pseudobdellovibrionaceae</taxon>
        <taxon>Micavibrio</taxon>
    </lineage>
</organism>
<dbReference type="AlphaFoldDB" id="G2KR94"/>
<evidence type="ECO:0000256" key="2">
    <source>
        <dbReference type="ARBA" id="ARBA00023235"/>
    </source>
</evidence>
<dbReference type="eggNOG" id="COG2942">
    <property type="taxonomic scope" value="Bacteria"/>
</dbReference>
<dbReference type="Proteomes" id="UP000009286">
    <property type="component" value="Chromosome"/>
</dbReference>
<name>G2KR94_MICAA</name>